<evidence type="ECO:0000313" key="4">
    <source>
        <dbReference type="Proteomes" id="UP000245956"/>
    </source>
</evidence>
<feature type="region of interest" description="Disordered" evidence="1">
    <location>
        <begin position="227"/>
        <end position="257"/>
    </location>
</feature>
<name>A0A2U3DRH9_PURLI</name>
<evidence type="ECO:0000313" key="3">
    <source>
        <dbReference type="EMBL" id="PWI64852.1"/>
    </source>
</evidence>
<accession>A0A2U3DRH9</accession>
<keyword evidence="5" id="KW-1185">Reference proteome</keyword>
<reference evidence="3 4" key="2">
    <citation type="journal article" date="2016" name="Front. Microbiol.">
        <title>Genome and transcriptome sequences reveal the specific parasitism of the nematophagous Purpureocillium lilacinum 36-1.</title>
        <authorList>
            <person name="Xie J."/>
            <person name="Li S."/>
            <person name="Mo C."/>
            <person name="Xiao X."/>
            <person name="Peng D."/>
            <person name="Wang G."/>
            <person name="Xiao Y."/>
        </authorList>
    </citation>
    <scope>NUCLEOTIDE SEQUENCE [LARGE SCALE GENOMIC DNA]</scope>
    <source>
        <strain evidence="3 4">36-1</strain>
    </source>
</reference>
<protein>
    <submittedName>
        <fullName evidence="3">Uncharacterized protein</fullName>
    </submittedName>
</protein>
<organism evidence="3 4">
    <name type="scientific">Purpureocillium lilacinum</name>
    <name type="common">Paecilomyces lilacinus</name>
    <dbReference type="NCBI Taxonomy" id="33203"/>
    <lineage>
        <taxon>Eukaryota</taxon>
        <taxon>Fungi</taxon>
        <taxon>Dikarya</taxon>
        <taxon>Ascomycota</taxon>
        <taxon>Pezizomycotina</taxon>
        <taxon>Sordariomycetes</taxon>
        <taxon>Hypocreomycetidae</taxon>
        <taxon>Hypocreales</taxon>
        <taxon>Ophiocordycipitaceae</taxon>
        <taxon>Purpureocillium</taxon>
    </lineage>
</organism>
<evidence type="ECO:0000313" key="2">
    <source>
        <dbReference type="EMBL" id="KAK4090299.1"/>
    </source>
</evidence>
<dbReference type="EMBL" id="LCWV01000043">
    <property type="protein sequence ID" value="PWI64852.1"/>
    <property type="molecule type" value="Genomic_DNA"/>
</dbReference>
<proteinExistence type="predicted"/>
<comment type="caution">
    <text evidence="3">The sequence shown here is derived from an EMBL/GenBank/DDBJ whole genome shotgun (WGS) entry which is preliminary data.</text>
</comment>
<dbReference type="Proteomes" id="UP000245956">
    <property type="component" value="Unassembled WGS sequence"/>
</dbReference>
<feature type="compositionally biased region" description="Basic and acidic residues" evidence="1">
    <location>
        <begin position="1"/>
        <end position="10"/>
    </location>
</feature>
<gene>
    <name evidence="3" type="ORF">PCL_08485</name>
    <name evidence="2" type="ORF">Purlil1_5470</name>
</gene>
<reference evidence="2" key="3">
    <citation type="submission" date="2023-11" db="EMBL/GenBank/DDBJ databases">
        <authorList>
            <person name="Beijen E."/>
            <person name="Ohm R.A."/>
        </authorList>
    </citation>
    <scope>NUCLEOTIDE SEQUENCE</scope>
    <source>
        <strain evidence="2">CBS 150709</strain>
    </source>
</reference>
<dbReference type="EMBL" id="JAWRVI010000016">
    <property type="protein sequence ID" value="KAK4090299.1"/>
    <property type="molecule type" value="Genomic_DNA"/>
</dbReference>
<evidence type="ECO:0000256" key="1">
    <source>
        <dbReference type="SAM" id="MobiDB-lite"/>
    </source>
</evidence>
<dbReference type="AlphaFoldDB" id="A0A2U3DRH9"/>
<reference evidence="2 5" key="4">
    <citation type="journal article" date="2024" name="Microbiol. Resour. Announc.">
        <title>Genome annotations for the ascomycete fungi Trichoderma harzianum, Trichoderma aggressivum, and Purpureocillium lilacinum.</title>
        <authorList>
            <person name="Beijen E.P.W."/>
            <person name="Ohm R.A."/>
        </authorList>
    </citation>
    <scope>NUCLEOTIDE SEQUENCE [LARGE SCALE GENOMIC DNA]</scope>
    <source>
        <strain evidence="2 5">CBS 150709</strain>
    </source>
</reference>
<sequence length="268" mass="28411">MQGKGSDSRVGHAKGGSPGSSSGPDAQLRFTALRCDIQLGAARFDRNASTGLALNHRAGHQTAPTSIPPPVSGLRDGEYHPAGSAWIDRLNVRASFTVPEVNACHSRNGRGGPGLARDIRHTSHPAWAKTVHVHTGYLVQGARFLWLLWLTVLRESTSQLVDTFYRQTKPRCVLGTLGLKLDRWFSTVPDTDPGHEIVGHKTVNAPRKRLLLPTACTNPCHAATPPQAFGQGGPWPPSGAAANLSTPGRTSRAGKPQNVAGICGAVGI</sequence>
<dbReference type="Proteomes" id="UP001287286">
    <property type="component" value="Unassembled WGS sequence"/>
</dbReference>
<feature type="region of interest" description="Disordered" evidence="1">
    <location>
        <begin position="1"/>
        <end position="26"/>
    </location>
</feature>
<reference evidence="3" key="1">
    <citation type="submission" date="2015-05" db="EMBL/GenBank/DDBJ databases">
        <authorList>
            <person name="Wang D.B."/>
            <person name="Wang M."/>
        </authorList>
    </citation>
    <scope>NUCLEOTIDE SEQUENCE</scope>
    <source>
        <strain evidence="3">36-1</strain>
    </source>
</reference>
<evidence type="ECO:0000313" key="5">
    <source>
        <dbReference type="Proteomes" id="UP001287286"/>
    </source>
</evidence>